<dbReference type="Proteomes" id="UP000094023">
    <property type="component" value="Unassembled WGS sequence"/>
</dbReference>
<organism evidence="2 3">
    <name type="scientific">Proteus myxofaciens ATCC 19692</name>
    <dbReference type="NCBI Taxonomy" id="1354337"/>
    <lineage>
        <taxon>Bacteria</taxon>
        <taxon>Pseudomonadati</taxon>
        <taxon>Pseudomonadota</taxon>
        <taxon>Gammaproteobacteria</taxon>
        <taxon>Enterobacterales</taxon>
        <taxon>Morganellaceae</taxon>
        <taxon>Proteus</taxon>
    </lineage>
</organism>
<dbReference type="RefSeq" id="WP_157091893.1">
    <property type="nucleotide sequence ID" value="NZ_LXEN01000001.1"/>
</dbReference>
<feature type="chain" id="PRO_5008279254" evidence="1">
    <location>
        <begin position="25"/>
        <end position="48"/>
    </location>
</feature>
<comment type="caution">
    <text evidence="2">The sequence shown here is derived from an EMBL/GenBank/DDBJ whole genome shotgun (WGS) entry which is preliminary data.</text>
</comment>
<feature type="signal peptide" evidence="1">
    <location>
        <begin position="1"/>
        <end position="24"/>
    </location>
</feature>
<evidence type="ECO:0000313" key="3">
    <source>
        <dbReference type="Proteomes" id="UP000094023"/>
    </source>
</evidence>
<sequence length="48" mass="5184">MIYIKNILSMGAITLTLFSSIALASVVASEECPPSVPKCDYISFKGHH</sequence>
<name>A0A198GRF7_9GAMM</name>
<evidence type="ECO:0000313" key="2">
    <source>
        <dbReference type="EMBL" id="OAT39460.1"/>
    </source>
</evidence>
<keyword evidence="3" id="KW-1185">Reference proteome</keyword>
<dbReference type="EMBL" id="LXEN01000001">
    <property type="protein sequence ID" value="OAT39460.1"/>
    <property type="molecule type" value="Genomic_DNA"/>
</dbReference>
<protein>
    <submittedName>
        <fullName evidence="2">Uncharacterized protein</fullName>
    </submittedName>
</protein>
<dbReference type="STRING" id="1354337.M983_0004"/>
<gene>
    <name evidence="2" type="ORF">M983_0004</name>
</gene>
<proteinExistence type="predicted"/>
<evidence type="ECO:0000256" key="1">
    <source>
        <dbReference type="SAM" id="SignalP"/>
    </source>
</evidence>
<dbReference type="AlphaFoldDB" id="A0A198GRF7"/>
<reference evidence="2 3" key="1">
    <citation type="submission" date="2016-04" db="EMBL/GenBank/DDBJ databases">
        <title>ATOL: Assembling a taxonomically balanced genome-scale reconstruction of the evolutionary history of the Enterobacteriaceae.</title>
        <authorList>
            <person name="Plunkett G.III."/>
            <person name="Neeno-Eckwall E.C."/>
            <person name="Glasner J.D."/>
            <person name="Perna N.T."/>
        </authorList>
    </citation>
    <scope>NUCLEOTIDE SEQUENCE [LARGE SCALE GENOMIC DNA]</scope>
    <source>
        <strain evidence="2 3">ATCC 19692</strain>
    </source>
</reference>
<accession>A0A198GRF7</accession>
<keyword evidence="1" id="KW-0732">Signal</keyword>